<dbReference type="Proteomes" id="UP001163739">
    <property type="component" value="Chromosome"/>
</dbReference>
<evidence type="ECO:0008006" key="8">
    <source>
        <dbReference type="Google" id="ProtNLM"/>
    </source>
</evidence>
<evidence type="ECO:0000313" key="6">
    <source>
        <dbReference type="EMBL" id="UZE95366.1"/>
    </source>
</evidence>
<sequence length="363" mass="40570">MTHQAATQEQLEMHGITKISHFNKARIDLSPRTRLETVRKSSEDFRHYMLNLDKPVAFYQSIDLIRVPYPTKYGLLNASKVWSPFMHIMNRMFVVQFETPVGLKTLLFSPSDIQGNAETPFFKNLDAAWGPLAKPMGKFMAPIYNDVEQALSKVGLRPEDIDFISYDHLHTQDIRKWLGSNKQKGYFPNAKLLVMQQEWTSTQSLLPPQQQWYCPNGIDGIDPGKVILLDSSVMLGESAALVQTPGHTEGNHSLVANTPDGLFVTSENGVSAESYSPQHSNISGVRQFARSTGMEVVLNGNTLEGGLDQYISMVMEKTIAGPSKRNPDFSNIAPSSELTSYWGFPGLKPTFYVGQMKFGTLSK</sequence>
<dbReference type="Gene3D" id="3.60.15.10">
    <property type="entry name" value="Ribonuclease Z/Hydroxyacylglutathione hydrolase-like"/>
    <property type="match status" value="1"/>
</dbReference>
<accession>A0ABY6MZV0</accession>
<dbReference type="RefSeq" id="WP_265046855.1">
    <property type="nucleotide sequence ID" value="NZ_CP100390.1"/>
</dbReference>
<keyword evidence="5" id="KW-0862">Zinc</keyword>
<name>A0ABY6MZV0_9ALTE</name>
<protein>
    <recommendedName>
        <fullName evidence="8">Metallo-beta-lactamase domain-containing protein</fullName>
    </recommendedName>
</protein>
<evidence type="ECO:0000256" key="4">
    <source>
        <dbReference type="ARBA" id="ARBA00022801"/>
    </source>
</evidence>
<evidence type="ECO:0000256" key="3">
    <source>
        <dbReference type="ARBA" id="ARBA00022723"/>
    </source>
</evidence>
<evidence type="ECO:0000256" key="1">
    <source>
        <dbReference type="ARBA" id="ARBA00001947"/>
    </source>
</evidence>
<evidence type="ECO:0000256" key="2">
    <source>
        <dbReference type="ARBA" id="ARBA00007749"/>
    </source>
</evidence>
<dbReference type="SUPFAM" id="SSF56281">
    <property type="entry name" value="Metallo-hydrolase/oxidoreductase"/>
    <property type="match status" value="1"/>
</dbReference>
<organism evidence="6 7">
    <name type="scientific">Alkalimarinus alittae</name>
    <dbReference type="NCBI Taxonomy" id="2961619"/>
    <lineage>
        <taxon>Bacteria</taxon>
        <taxon>Pseudomonadati</taxon>
        <taxon>Pseudomonadota</taxon>
        <taxon>Gammaproteobacteria</taxon>
        <taxon>Alteromonadales</taxon>
        <taxon>Alteromonadaceae</taxon>
        <taxon>Alkalimarinus</taxon>
    </lineage>
</organism>
<keyword evidence="4" id="KW-0378">Hydrolase</keyword>
<gene>
    <name evidence="6" type="ORF">NKI27_15025</name>
</gene>
<dbReference type="PANTHER" id="PTHR42978">
    <property type="entry name" value="QUORUM-QUENCHING LACTONASE YTNP-RELATED-RELATED"/>
    <property type="match status" value="1"/>
</dbReference>
<keyword evidence="7" id="KW-1185">Reference proteome</keyword>
<evidence type="ECO:0000313" key="7">
    <source>
        <dbReference type="Proteomes" id="UP001163739"/>
    </source>
</evidence>
<keyword evidence="3" id="KW-0479">Metal-binding</keyword>
<proteinExistence type="inferred from homology"/>
<dbReference type="InterPro" id="IPR036866">
    <property type="entry name" value="RibonucZ/Hydroxyglut_hydro"/>
</dbReference>
<dbReference type="InterPro" id="IPR051013">
    <property type="entry name" value="MBL_superfamily_lactonases"/>
</dbReference>
<reference evidence="6" key="1">
    <citation type="submission" date="2022-06" db="EMBL/GenBank/DDBJ databases">
        <title>Alkalimarinus sp. nov., isolated from gut of a Alitta virens.</title>
        <authorList>
            <person name="Yang A.I."/>
            <person name="Shin N.-R."/>
        </authorList>
    </citation>
    <scope>NUCLEOTIDE SEQUENCE</scope>
    <source>
        <strain evidence="6">A2M4</strain>
    </source>
</reference>
<dbReference type="PANTHER" id="PTHR42978:SF7">
    <property type="entry name" value="METALLO-HYDROLASE RV2300C-RELATED"/>
    <property type="match status" value="1"/>
</dbReference>
<dbReference type="EMBL" id="CP100390">
    <property type="protein sequence ID" value="UZE95366.1"/>
    <property type="molecule type" value="Genomic_DNA"/>
</dbReference>
<comment type="similarity">
    <text evidence="2">Belongs to the metallo-beta-lactamase superfamily.</text>
</comment>
<evidence type="ECO:0000256" key="5">
    <source>
        <dbReference type="ARBA" id="ARBA00022833"/>
    </source>
</evidence>
<comment type="cofactor">
    <cofactor evidence="1">
        <name>Zn(2+)</name>
        <dbReference type="ChEBI" id="CHEBI:29105"/>
    </cofactor>
</comment>